<feature type="compositionally biased region" description="Polar residues" evidence="1">
    <location>
        <begin position="54"/>
        <end position="64"/>
    </location>
</feature>
<keyword evidence="3" id="KW-1185">Reference proteome</keyword>
<evidence type="ECO:0000313" key="3">
    <source>
        <dbReference type="Proteomes" id="UP001162131"/>
    </source>
</evidence>
<evidence type="ECO:0000256" key="1">
    <source>
        <dbReference type="SAM" id="MobiDB-lite"/>
    </source>
</evidence>
<evidence type="ECO:0000313" key="2">
    <source>
        <dbReference type="EMBL" id="CAG9320723.1"/>
    </source>
</evidence>
<organism evidence="2 3">
    <name type="scientific">Blepharisma stoltei</name>
    <dbReference type="NCBI Taxonomy" id="1481888"/>
    <lineage>
        <taxon>Eukaryota</taxon>
        <taxon>Sar</taxon>
        <taxon>Alveolata</taxon>
        <taxon>Ciliophora</taxon>
        <taxon>Postciliodesmatophora</taxon>
        <taxon>Heterotrichea</taxon>
        <taxon>Heterotrichida</taxon>
        <taxon>Blepharismidae</taxon>
        <taxon>Blepharisma</taxon>
    </lineage>
</organism>
<accession>A0AAU9J0P2</accession>
<dbReference type="EMBL" id="CAJZBQ010000027">
    <property type="protein sequence ID" value="CAG9320723.1"/>
    <property type="molecule type" value="Genomic_DNA"/>
</dbReference>
<feature type="region of interest" description="Disordered" evidence="1">
    <location>
        <begin position="38"/>
        <end position="64"/>
    </location>
</feature>
<name>A0AAU9J0P2_9CILI</name>
<reference evidence="2" key="1">
    <citation type="submission" date="2021-09" db="EMBL/GenBank/DDBJ databases">
        <authorList>
            <consortium name="AG Swart"/>
            <person name="Singh M."/>
            <person name="Singh A."/>
            <person name="Seah K."/>
            <person name="Emmerich C."/>
        </authorList>
    </citation>
    <scope>NUCLEOTIDE SEQUENCE</scope>
    <source>
        <strain evidence="2">ATCC30299</strain>
    </source>
</reference>
<sequence>MKINIFESKLNMKKEASYSQDTGSEEDVDSMIVVNPEIKNEDSPGNHSIKPFTNGYQSSPHTNQSLDDILEDVKHTLNDLPPPKYSRKEINKTWEFLKSIKKEDILSFVRIIDSLPNSAIHEKVKEIEQLALRLDLSQAQEFAAGEEMNIMQR</sequence>
<dbReference type="Proteomes" id="UP001162131">
    <property type="component" value="Unassembled WGS sequence"/>
</dbReference>
<proteinExistence type="predicted"/>
<dbReference type="AlphaFoldDB" id="A0AAU9J0P2"/>
<comment type="caution">
    <text evidence="2">The sequence shown here is derived from an EMBL/GenBank/DDBJ whole genome shotgun (WGS) entry which is preliminary data.</text>
</comment>
<gene>
    <name evidence="2" type="ORF">BSTOLATCC_MIC27306</name>
</gene>
<protein>
    <submittedName>
        <fullName evidence="2">Uncharacterized protein</fullName>
    </submittedName>
</protein>